<accession>A0A726RRF2</accession>
<dbReference type="Pfam" id="PF13884">
    <property type="entry name" value="Peptidase_S74"/>
    <property type="match status" value="1"/>
</dbReference>
<evidence type="ECO:0000259" key="1">
    <source>
        <dbReference type="PROSITE" id="PS51688"/>
    </source>
</evidence>
<proteinExistence type="predicted"/>
<gene>
    <name evidence="2" type="ORF">G3A30_21760</name>
</gene>
<sequence length="921" mass="102113">MADIFNGKDVKVYYNDDTGNRAVITGGNIQINELAAYPSFSMGTEVQKIETYNDEYSNAIEGQKTVDNVTLVVNYIPTDPTHEYLDKKYDNQEEFQITIFVNENNEAGRLESVMLNGVLGSRMLNGDKDSVVTMTYDFVPTEVISYAPRDIPPVLRRGDFGVGSDGSIDYPQYQPDQATGNAFVKISASDIDNPSGVDLMGIELVDQQAENTNIMMTTTGDLRLYARNATTPWTRLYTSGEADTRYLIKSNNLSDLTNFESARSNLSVYSKSETDNKFMIGPNNLSELTNVVVARQKLEVYSQSETDAKFLQAANNLSDIVDTAIARTNLGINSTLENDAKYLQVENNLSDVKDVATARTNLGINSTIENDAKYLQVSNNLSDVSDAAAARTNISVYSKAESDATYVPKTTTVNGHALDSNVTVSKADVGLGSVTDDPQLKISANLSDLSNVAKARTNLGINSTIENDAKYLQVSNNLSDVADVDTVKQNIGLDRFKQSPSETMIYPSSGQNPYRITIRPNGDWGTWRDDTGTWEPLKIVAGGTGATNKKDARLNLNIPAAYKIIPDGTNILGWFIENNESGFFSSGENVINKPADGHGWWTYNFKIHLRNQEGKPEFGVVEATSAANIMYIIVLTNGQWPHGWFKIVRENDNVQLRDLKLTQYDTGFSGHLELYNIQNNNPKGLTQLYNEFQDGVLKTTLRTGNLENNRNSYLQWDENGSLWGVVNILSNDLYFGPHSVRKLHTRHGTMLVDGTATPYYYTFGNPDGRRSVTEFGTVEDGWIFYGQVNRDLSKQLDVNGVVNASAFNQASDRDLKENIEVISNAIDRVRAIGGYTYTLKENGMPHAGVIAQEVRDVLPEASGSFTKYVDLPGPTQDGTPLREEERFYSVDYAGITALLVQAFKEMDEKITKLEEQQKQID</sequence>
<evidence type="ECO:0000313" key="2">
    <source>
        <dbReference type="EMBL" id="HAE1459012.1"/>
    </source>
</evidence>
<organism evidence="2">
    <name type="scientific">Salmonella enterica subsp. enterica serovar Agona</name>
    <dbReference type="NCBI Taxonomy" id="58095"/>
    <lineage>
        <taxon>Bacteria</taxon>
        <taxon>Pseudomonadati</taxon>
        <taxon>Pseudomonadota</taxon>
        <taxon>Gammaproteobacteria</taxon>
        <taxon>Enterobacterales</taxon>
        <taxon>Enterobacteriaceae</taxon>
        <taxon>Salmonella</taxon>
    </lineage>
</organism>
<dbReference type="EMBL" id="DAARAE010000197">
    <property type="protein sequence ID" value="HAE1459012.1"/>
    <property type="molecule type" value="Genomic_DNA"/>
</dbReference>
<feature type="domain" description="Peptidase S74" evidence="1">
    <location>
        <begin position="811"/>
        <end position="917"/>
    </location>
</feature>
<reference evidence="2" key="1">
    <citation type="journal article" date="2018" name="Genome Biol.">
        <title>SKESA: strategic k-mer extension for scrupulous assemblies.</title>
        <authorList>
            <person name="Souvorov A."/>
            <person name="Agarwala R."/>
            <person name="Lipman D.J."/>
        </authorList>
    </citation>
    <scope>NUCLEOTIDE SEQUENCE</scope>
    <source>
        <strain evidence="2">Salmonella enterica</strain>
    </source>
</reference>
<dbReference type="PROSITE" id="PS51688">
    <property type="entry name" value="ICA"/>
    <property type="match status" value="1"/>
</dbReference>
<name>A0A726RRF2_SALET</name>
<comment type="caution">
    <text evidence="2">The sequence shown here is derived from an EMBL/GenBank/DDBJ whole genome shotgun (WGS) entry which is preliminary data.</text>
</comment>
<feature type="non-terminal residue" evidence="2">
    <location>
        <position position="921"/>
    </location>
</feature>
<dbReference type="InterPro" id="IPR030392">
    <property type="entry name" value="S74_ICA"/>
</dbReference>
<dbReference type="AlphaFoldDB" id="A0A726RRF2"/>
<protein>
    <submittedName>
        <fullName evidence="2">Tail fiber domain-containing protein</fullName>
    </submittedName>
</protein>
<reference evidence="2" key="2">
    <citation type="submission" date="2019-10" db="EMBL/GenBank/DDBJ databases">
        <authorList>
            <consortium name="NCBI Pathogen Detection Project"/>
        </authorList>
    </citation>
    <scope>NUCLEOTIDE SEQUENCE</scope>
    <source>
        <strain evidence="2">Salmonella enterica</strain>
    </source>
</reference>